<keyword evidence="2" id="KW-0378">Hydrolase</keyword>
<dbReference type="InterPro" id="IPR029058">
    <property type="entry name" value="AB_hydrolase_fold"/>
</dbReference>
<evidence type="ECO:0000313" key="2">
    <source>
        <dbReference type="EMBL" id="RNM12093.1"/>
    </source>
</evidence>
<protein>
    <submittedName>
        <fullName evidence="2">Alpha/beta hydrolase</fullName>
    </submittedName>
</protein>
<reference evidence="2 3" key="1">
    <citation type="submission" date="2018-11" db="EMBL/GenBank/DDBJ databases">
        <authorList>
            <person name="Li F."/>
        </authorList>
    </citation>
    <scope>NUCLEOTIDE SEQUENCE [LARGE SCALE GENOMIC DNA]</scope>
    <source>
        <strain evidence="2 3">Gsoil 818</strain>
    </source>
</reference>
<proteinExistence type="predicted"/>
<dbReference type="SUPFAM" id="SSF53474">
    <property type="entry name" value="alpha/beta-Hydrolases"/>
    <property type="match status" value="1"/>
</dbReference>
<name>A0A3N0GHX9_9ACTN</name>
<comment type="caution">
    <text evidence="2">The sequence shown here is derived from an EMBL/GenBank/DDBJ whole genome shotgun (WGS) entry which is preliminary data.</text>
</comment>
<evidence type="ECO:0000313" key="3">
    <source>
        <dbReference type="Proteomes" id="UP000279994"/>
    </source>
</evidence>
<gene>
    <name evidence="2" type="ORF">EFL26_19975</name>
</gene>
<dbReference type="GO" id="GO:0016787">
    <property type="term" value="F:hydrolase activity"/>
    <property type="evidence" value="ECO:0007669"/>
    <property type="project" value="UniProtKB-KW"/>
</dbReference>
<accession>A0A3N0GHX9</accession>
<dbReference type="AlphaFoldDB" id="A0A3N0GHX9"/>
<dbReference type="OrthoDB" id="9785847at2"/>
<dbReference type="Pfam" id="PF12697">
    <property type="entry name" value="Abhydrolase_6"/>
    <property type="match status" value="1"/>
</dbReference>
<evidence type="ECO:0000259" key="1">
    <source>
        <dbReference type="Pfam" id="PF12697"/>
    </source>
</evidence>
<sequence length="286" mass="31007">MTPIHLTNLATFYAETGDGPPILWLSGGGGRASDWGPDYAEAFADGYRSIMFENRGSLGTTCRAPLPWTIADFAADTAELLTKLCDRPAVVIGHSLGALIMLQLAADYPELVTLGISLAGAARGHHGWIGDYMRAEVAYRDAGGSLPPAFSATHYAAMMYPASALQDPDLWPMLREALEDPDAVANTEATVATQWVPCIDFDLVDRLPLVTSPLEIVCFSEDVCAPPAYSAELAELAPQARYHEIEGLGHGSLFGHRPKQVSDFLRELVDNHFDAQRRSTTSEDDR</sequence>
<dbReference type="PANTHER" id="PTHR43433">
    <property type="entry name" value="HYDROLASE, ALPHA/BETA FOLD FAMILY PROTEIN"/>
    <property type="match status" value="1"/>
</dbReference>
<dbReference type="Gene3D" id="3.40.50.1820">
    <property type="entry name" value="alpha/beta hydrolase"/>
    <property type="match status" value="1"/>
</dbReference>
<dbReference type="Proteomes" id="UP000279994">
    <property type="component" value="Unassembled WGS sequence"/>
</dbReference>
<feature type="domain" description="AB hydrolase-1" evidence="1">
    <location>
        <begin position="22"/>
        <end position="263"/>
    </location>
</feature>
<organism evidence="2 3">
    <name type="scientific">Nocardioides pocheonensis</name>
    <dbReference type="NCBI Taxonomy" id="661485"/>
    <lineage>
        <taxon>Bacteria</taxon>
        <taxon>Bacillati</taxon>
        <taxon>Actinomycetota</taxon>
        <taxon>Actinomycetes</taxon>
        <taxon>Propionibacteriales</taxon>
        <taxon>Nocardioidaceae</taxon>
        <taxon>Nocardioides</taxon>
    </lineage>
</organism>
<dbReference type="PANTHER" id="PTHR43433:SF5">
    <property type="entry name" value="AB HYDROLASE-1 DOMAIN-CONTAINING PROTEIN"/>
    <property type="match status" value="1"/>
</dbReference>
<dbReference type="InterPro" id="IPR000073">
    <property type="entry name" value="AB_hydrolase_1"/>
</dbReference>
<dbReference type="RefSeq" id="WP_123224673.1">
    <property type="nucleotide sequence ID" value="NZ_RJSF01000046.1"/>
</dbReference>
<dbReference type="InterPro" id="IPR050471">
    <property type="entry name" value="AB_hydrolase"/>
</dbReference>
<dbReference type="EMBL" id="RJSF01000046">
    <property type="protein sequence ID" value="RNM12093.1"/>
    <property type="molecule type" value="Genomic_DNA"/>
</dbReference>
<keyword evidence="3" id="KW-1185">Reference proteome</keyword>